<dbReference type="SUPFAM" id="SSF53474">
    <property type="entry name" value="alpha/beta-Hydrolases"/>
    <property type="match status" value="1"/>
</dbReference>
<proteinExistence type="predicted"/>
<dbReference type="PANTHER" id="PTHR43139:SF65">
    <property type="entry name" value="HYDROLASE FAMILY PROTEIN, PUTATIVE (AFU_ORTHOLOGUE AFUA_6G07060)-RELATED"/>
    <property type="match status" value="1"/>
</dbReference>
<sequence>MGGRPPMFFHEINPYAPETIVLLHVLFSCSLEWKQVAPKLTEYHLLIPDLPCHSASKDTCRKDDFSLELAADHVANMIRQKAHDGRAHLVGLSTGGFVSLELIRKYPDLVNSVFISGAWPFTGVRAAVAKTPRLTYSAVWALLHSPGYLFFRASGFKSEYQNEELLTEIKKNGIWDEQRLIEVARADKRICLVVGGKGHDHMGEAIQAANTLRAHSKGGPGSECRVFLVRDAIHAWNLSLPKTFAGGIQAWLRYQQMPDEFERIPI</sequence>
<dbReference type="Gene3D" id="3.40.50.1820">
    <property type="entry name" value="alpha/beta hydrolase"/>
    <property type="match status" value="1"/>
</dbReference>
<dbReference type="Pfam" id="PF00561">
    <property type="entry name" value="Abhydrolase_1"/>
    <property type="match status" value="1"/>
</dbReference>
<keyword evidence="3" id="KW-1185">Reference proteome</keyword>
<dbReference type="OrthoDB" id="8119704at2759"/>
<dbReference type="PANTHER" id="PTHR43139">
    <property type="entry name" value="SI:DKEY-122A22.2"/>
    <property type="match status" value="1"/>
</dbReference>
<dbReference type="RefSeq" id="XP_040773171.1">
    <property type="nucleotide sequence ID" value="XM_040921664.1"/>
</dbReference>
<evidence type="ECO:0000313" key="3">
    <source>
        <dbReference type="Proteomes" id="UP000803844"/>
    </source>
</evidence>
<dbReference type="InterPro" id="IPR000073">
    <property type="entry name" value="AB_hydrolase_1"/>
</dbReference>
<reference evidence="2" key="1">
    <citation type="journal article" date="2020" name="Phytopathology">
        <title>Genome sequence of the chestnut blight fungus Cryphonectria parasitica EP155: A fundamental resource for an archetypical invasive plant pathogen.</title>
        <authorList>
            <person name="Crouch J.A."/>
            <person name="Dawe A."/>
            <person name="Aerts A."/>
            <person name="Barry K."/>
            <person name="Churchill A.C.L."/>
            <person name="Grimwood J."/>
            <person name="Hillman B."/>
            <person name="Milgroom M.G."/>
            <person name="Pangilinan J."/>
            <person name="Smith M."/>
            <person name="Salamov A."/>
            <person name="Schmutz J."/>
            <person name="Yadav J."/>
            <person name="Grigoriev I.V."/>
            <person name="Nuss D."/>
        </authorList>
    </citation>
    <scope>NUCLEOTIDE SEQUENCE</scope>
    <source>
        <strain evidence="2">EP155</strain>
    </source>
</reference>
<evidence type="ECO:0000313" key="2">
    <source>
        <dbReference type="EMBL" id="KAF3762192.1"/>
    </source>
</evidence>
<gene>
    <name evidence="2" type="ORF">M406DRAFT_341461</name>
</gene>
<protein>
    <submittedName>
        <fullName evidence="2">Alpha/beta-hydrolase</fullName>
    </submittedName>
</protein>
<dbReference type="GeneID" id="63838793"/>
<dbReference type="AlphaFoldDB" id="A0A9P4XWP2"/>
<dbReference type="InterPro" id="IPR029058">
    <property type="entry name" value="AB_hydrolase_fold"/>
</dbReference>
<feature type="domain" description="AB hydrolase-1" evidence="1">
    <location>
        <begin position="19"/>
        <end position="121"/>
    </location>
</feature>
<dbReference type="InterPro" id="IPR052370">
    <property type="entry name" value="Meta-cleavage_hydrolase"/>
</dbReference>
<comment type="caution">
    <text evidence="2">The sequence shown here is derived from an EMBL/GenBank/DDBJ whole genome shotgun (WGS) entry which is preliminary data.</text>
</comment>
<name>A0A9P4XWP2_CRYP1</name>
<accession>A0A9P4XWP2</accession>
<dbReference type="EMBL" id="MU032350">
    <property type="protein sequence ID" value="KAF3762192.1"/>
    <property type="molecule type" value="Genomic_DNA"/>
</dbReference>
<dbReference type="PROSITE" id="PS51257">
    <property type="entry name" value="PROKAR_LIPOPROTEIN"/>
    <property type="match status" value="1"/>
</dbReference>
<organism evidence="2 3">
    <name type="scientific">Cryphonectria parasitica (strain ATCC 38755 / EP155)</name>
    <dbReference type="NCBI Taxonomy" id="660469"/>
    <lineage>
        <taxon>Eukaryota</taxon>
        <taxon>Fungi</taxon>
        <taxon>Dikarya</taxon>
        <taxon>Ascomycota</taxon>
        <taxon>Pezizomycotina</taxon>
        <taxon>Sordariomycetes</taxon>
        <taxon>Sordariomycetidae</taxon>
        <taxon>Diaporthales</taxon>
        <taxon>Cryphonectriaceae</taxon>
        <taxon>Cryphonectria-Endothia species complex</taxon>
        <taxon>Cryphonectria</taxon>
    </lineage>
</organism>
<evidence type="ECO:0000259" key="1">
    <source>
        <dbReference type="Pfam" id="PF00561"/>
    </source>
</evidence>
<dbReference type="Proteomes" id="UP000803844">
    <property type="component" value="Unassembled WGS sequence"/>
</dbReference>
<dbReference type="GO" id="GO:0005783">
    <property type="term" value="C:endoplasmic reticulum"/>
    <property type="evidence" value="ECO:0007669"/>
    <property type="project" value="TreeGrafter"/>
</dbReference>